<organism evidence="2 3">
    <name type="scientific">Neolecta irregularis (strain DAH-3)</name>
    <dbReference type="NCBI Taxonomy" id="1198029"/>
    <lineage>
        <taxon>Eukaryota</taxon>
        <taxon>Fungi</taxon>
        <taxon>Dikarya</taxon>
        <taxon>Ascomycota</taxon>
        <taxon>Taphrinomycotina</taxon>
        <taxon>Neolectales</taxon>
        <taxon>Neolectaceae</taxon>
        <taxon>Neolecta</taxon>
    </lineage>
</organism>
<name>A0A1U7LX08_NEOID</name>
<accession>A0A1U7LX08</accession>
<comment type="caution">
    <text evidence="2">The sequence shown here is derived from an EMBL/GenBank/DDBJ whole genome shotgun (WGS) entry which is preliminary data.</text>
</comment>
<feature type="region of interest" description="Disordered" evidence="1">
    <location>
        <begin position="1"/>
        <end position="50"/>
    </location>
</feature>
<evidence type="ECO:0008006" key="4">
    <source>
        <dbReference type="Google" id="ProtNLM"/>
    </source>
</evidence>
<gene>
    <name evidence="2" type="ORF">NEOLI_000409</name>
</gene>
<feature type="compositionally biased region" description="Polar residues" evidence="1">
    <location>
        <begin position="1"/>
        <end position="27"/>
    </location>
</feature>
<sequence>MGQSNSKSPGYSLRRASTQLQRLSIPNSLRRKVWSEPSRSKPKGLKDQSPLSSLIGKIESYKPPVQPMICQLSIPELRLFVLDHLPLSDLRNIGLTCKHMFRKVHRYIDDHEAFLQQDVFFSMSTVSKKFDSEITYNSQAAAKKYLKIRDEIYRMDHRFQVFELERHVEDHLLARLRKIELEPESVPPTNMVEFLTYAIRGMRKQVFWTTIETFLRTGQEAYIEMATQVYKASWRKLQDDPLYQRKIQKLLGVLDDMASGKTSALEFRRQLVVV</sequence>
<protein>
    <recommendedName>
        <fullName evidence="4">F-box domain-containing protein</fullName>
    </recommendedName>
</protein>
<keyword evidence="3" id="KW-1185">Reference proteome</keyword>
<evidence type="ECO:0000313" key="2">
    <source>
        <dbReference type="EMBL" id="OLL27113.1"/>
    </source>
</evidence>
<reference evidence="2 3" key="1">
    <citation type="submission" date="2016-04" db="EMBL/GenBank/DDBJ databases">
        <title>Evolutionary innovation and constraint leading to complex multicellularity in the Ascomycota.</title>
        <authorList>
            <person name="Cisse O."/>
            <person name="Nguyen A."/>
            <person name="Hewitt D.A."/>
            <person name="Jedd G."/>
            <person name="Stajich J.E."/>
        </authorList>
    </citation>
    <scope>NUCLEOTIDE SEQUENCE [LARGE SCALE GENOMIC DNA]</scope>
    <source>
        <strain evidence="2 3">DAH-3</strain>
    </source>
</reference>
<evidence type="ECO:0000256" key="1">
    <source>
        <dbReference type="SAM" id="MobiDB-lite"/>
    </source>
</evidence>
<proteinExistence type="predicted"/>
<dbReference type="AlphaFoldDB" id="A0A1U7LX08"/>
<dbReference type="EMBL" id="LXFE01000119">
    <property type="protein sequence ID" value="OLL27113.1"/>
    <property type="molecule type" value="Genomic_DNA"/>
</dbReference>
<dbReference type="Proteomes" id="UP000186594">
    <property type="component" value="Unassembled WGS sequence"/>
</dbReference>
<evidence type="ECO:0000313" key="3">
    <source>
        <dbReference type="Proteomes" id="UP000186594"/>
    </source>
</evidence>